<sequence>MSGAILYGLAIVGLLYSFAKDRKKTKMAVLKAWKSFANLAPQLLAILMFVGISLAILSPATISRLMGEKSGIIGIIIASVVGSVTLIPGFVAFPLAAALLKGGAGYPQIAAFVSTLMAVGIVTLPTEINYFNKTVALLRNSFAFLVAMIFTVIISRVMM</sequence>
<evidence type="ECO:0000256" key="1">
    <source>
        <dbReference type="SAM" id="Phobius"/>
    </source>
</evidence>
<dbReference type="PATRIC" id="fig|281456.6.peg.2193"/>
<organism evidence="2 3">
    <name type="scientific">Thermincola ferriacetica</name>
    <dbReference type="NCBI Taxonomy" id="281456"/>
    <lineage>
        <taxon>Bacteria</taxon>
        <taxon>Bacillati</taxon>
        <taxon>Bacillota</taxon>
        <taxon>Clostridia</taxon>
        <taxon>Eubacteriales</taxon>
        <taxon>Thermincolaceae</taxon>
        <taxon>Thermincola</taxon>
    </lineage>
</organism>
<feature type="transmembrane region" description="Helical" evidence="1">
    <location>
        <begin position="106"/>
        <end position="124"/>
    </location>
</feature>
<reference evidence="3" key="1">
    <citation type="submission" date="2015-07" db="EMBL/GenBank/DDBJ databases">
        <title>Complete Genome of Thermincola ferriacetica strain Z-0001T.</title>
        <authorList>
            <person name="Lusk B."/>
            <person name="Badalamenti J.P."/>
            <person name="Parameswaran P."/>
            <person name="Bond D.R."/>
            <person name="Torres C.I."/>
        </authorList>
    </citation>
    <scope>NUCLEOTIDE SEQUENCE [LARGE SCALE GENOMIC DNA]</scope>
    <source>
        <strain evidence="3">Z-0001</strain>
    </source>
</reference>
<dbReference type="RefSeq" id="WP_052218271.1">
    <property type="nucleotide sequence ID" value="NZ_LGTE01000014.1"/>
</dbReference>
<evidence type="ECO:0000313" key="3">
    <source>
        <dbReference type="Proteomes" id="UP000037175"/>
    </source>
</evidence>
<keyword evidence="1" id="KW-1133">Transmembrane helix</keyword>
<feature type="transmembrane region" description="Helical" evidence="1">
    <location>
        <begin position="43"/>
        <end position="60"/>
    </location>
</feature>
<feature type="transmembrane region" description="Helical" evidence="1">
    <location>
        <begin position="72"/>
        <end position="100"/>
    </location>
</feature>
<evidence type="ECO:0000313" key="2">
    <source>
        <dbReference type="EMBL" id="KNZ69291.1"/>
    </source>
</evidence>
<proteinExistence type="predicted"/>
<comment type="caution">
    <text evidence="2">The sequence shown here is derived from an EMBL/GenBank/DDBJ whole genome shotgun (WGS) entry which is preliminary data.</text>
</comment>
<dbReference type="EMBL" id="LGTE01000014">
    <property type="protein sequence ID" value="KNZ69291.1"/>
    <property type="molecule type" value="Genomic_DNA"/>
</dbReference>
<accession>A0A0L6W1E2</accession>
<feature type="transmembrane region" description="Helical" evidence="1">
    <location>
        <begin position="136"/>
        <end position="158"/>
    </location>
</feature>
<keyword evidence="1" id="KW-0812">Transmembrane</keyword>
<dbReference type="Proteomes" id="UP000037175">
    <property type="component" value="Unassembled WGS sequence"/>
</dbReference>
<dbReference type="AlphaFoldDB" id="A0A0L6W1E2"/>
<protein>
    <recommendedName>
        <fullName evidence="4">Permease</fullName>
    </recommendedName>
</protein>
<gene>
    <name evidence="2" type="ORF">Tfer_2088</name>
</gene>
<evidence type="ECO:0008006" key="4">
    <source>
        <dbReference type="Google" id="ProtNLM"/>
    </source>
</evidence>
<keyword evidence="3" id="KW-1185">Reference proteome</keyword>
<keyword evidence="1" id="KW-0472">Membrane</keyword>
<name>A0A0L6W1E2_9FIRM</name>